<dbReference type="PANTHER" id="PTHR37784">
    <property type="entry name" value="PROTEIN MSN1"/>
    <property type="match status" value="1"/>
</dbReference>
<dbReference type="KEGG" id="erc:Ecym_6104"/>
<dbReference type="InterPro" id="IPR052146">
    <property type="entry name" value="HOT1"/>
</dbReference>
<feature type="domain" description="Transcription activator GCR1-like" evidence="2">
    <location>
        <begin position="211"/>
        <end position="297"/>
    </location>
</feature>
<reference evidence="4" key="1">
    <citation type="journal article" date="2012" name="G3 (Bethesda)">
        <title>Pichia sorbitophila, an interspecies yeast hybrid reveals early steps of genome resolution following polyploidization.</title>
        <authorList>
            <person name="Leh Louis V."/>
            <person name="Despons L."/>
            <person name="Friedrich A."/>
            <person name="Martin T."/>
            <person name="Durrens P."/>
            <person name="Casaregola S."/>
            <person name="Neuveglise C."/>
            <person name="Fairhead C."/>
            <person name="Marck C."/>
            <person name="Cruz J.A."/>
            <person name="Straub M.L."/>
            <person name="Kugler V."/>
            <person name="Sacerdot C."/>
            <person name="Uzunov Z."/>
            <person name="Thierry A."/>
            <person name="Weiss S."/>
            <person name="Bleykasten C."/>
            <person name="De Montigny J."/>
            <person name="Jacques N."/>
            <person name="Jung P."/>
            <person name="Lemaire M."/>
            <person name="Mallet S."/>
            <person name="Morel G."/>
            <person name="Richard G.F."/>
            <person name="Sarkar A."/>
            <person name="Savel G."/>
            <person name="Schacherer J."/>
            <person name="Seret M.L."/>
            <person name="Talla E."/>
            <person name="Samson G."/>
            <person name="Jubin C."/>
            <person name="Poulain J."/>
            <person name="Vacherie B."/>
            <person name="Barbe V."/>
            <person name="Pelletier E."/>
            <person name="Sherman D.J."/>
            <person name="Westhof E."/>
            <person name="Weissenbach J."/>
            <person name="Baret P.V."/>
            <person name="Wincker P."/>
            <person name="Gaillardin C."/>
            <person name="Dujon B."/>
            <person name="Souciet J.L."/>
        </authorList>
    </citation>
    <scope>NUCLEOTIDE SEQUENCE [LARGE SCALE GENOMIC DNA]</scope>
    <source>
        <strain evidence="4">CBS 270.75 / DBVPG 7215 / KCTC 17166 / NRRL Y-17582</strain>
    </source>
</reference>
<dbReference type="InParanoid" id="G8JV19"/>
<dbReference type="STRING" id="931890.G8JV19"/>
<feature type="compositionally biased region" description="Polar residues" evidence="1">
    <location>
        <begin position="353"/>
        <end position="364"/>
    </location>
</feature>
<name>G8JV19_ERECY</name>
<evidence type="ECO:0000313" key="4">
    <source>
        <dbReference type="Proteomes" id="UP000006790"/>
    </source>
</evidence>
<dbReference type="GO" id="GO:0000785">
    <property type="term" value="C:chromatin"/>
    <property type="evidence" value="ECO:0007669"/>
    <property type="project" value="EnsemblFungi"/>
</dbReference>
<evidence type="ECO:0000259" key="2">
    <source>
        <dbReference type="Pfam" id="PF12550"/>
    </source>
</evidence>
<feature type="compositionally biased region" description="Polar residues" evidence="1">
    <location>
        <begin position="383"/>
        <end position="394"/>
    </location>
</feature>
<evidence type="ECO:0000313" key="3">
    <source>
        <dbReference type="EMBL" id="AET40498.1"/>
    </source>
</evidence>
<dbReference type="Proteomes" id="UP000006790">
    <property type="component" value="Chromosome 6"/>
</dbReference>
<accession>G8JV19</accession>
<dbReference type="RefSeq" id="XP_003647315.1">
    <property type="nucleotide sequence ID" value="XM_003647267.1"/>
</dbReference>
<dbReference type="eggNOG" id="ENOG502R143">
    <property type="taxonomic scope" value="Eukaryota"/>
</dbReference>
<dbReference type="EMBL" id="CP002502">
    <property type="protein sequence ID" value="AET40498.1"/>
    <property type="molecule type" value="Genomic_DNA"/>
</dbReference>
<feature type="region of interest" description="Disordered" evidence="1">
    <location>
        <begin position="1"/>
        <end position="37"/>
    </location>
</feature>
<dbReference type="GO" id="GO:0031503">
    <property type="term" value="P:protein-containing complex localization"/>
    <property type="evidence" value="ECO:0007669"/>
    <property type="project" value="EnsemblFungi"/>
</dbReference>
<dbReference type="PANTHER" id="PTHR37784:SF4">
    <property type="entry name" value="TRANSCRIPTION FACTOR-LIKE PROTEIN EUC1"/>
    <property type="match status" value="1"/>
</dbReference>
<evidence type="ECO:0000256" key="1">
    <source>
        <dbReference type="SAM" id="MobiDB-lite"/>
    </source>
</evidence>
<dbReference type="OrthoDB" id="428577at2759"/>
<gene>
    <name evidence="3" type="ordered locus">Ecym_6104</name>
</gene>
<dbReference type="GO" id="GO:0000978">
    <property type="term" value="F:RNA polymerase II cis-regulatory region sequence-specific DNA binding"/>
    <property type="evidence" value="ECO:0007669"/>
    <property type="project" value="TreeGrafter"/>
</dbReference>
<dbReference type="AlphaFoldDB" id="G8JV19"/>
<keyword evidence="4" id="KW-1185">Reference proteome</keyword>
<dbReference type="Pfam" id="PF12550">
    <property type="entry name" value="GCR1_C"/>
    <property type="match status" value="1"/>
</dbReference>
<dbReference type="GO" id="GO:0000981">
    <property type="term" value="F:DNA-binding transcription factor activity, RNA polymerase II-specific"/>
    <property type="evidence" value="ECO:0007669"/>
    <property type="project" value="TreeGrafter"/>
</dbReference>
<feature type="compositionally biased region" description="Acidic residues" evidence="1">
    <location>
        <begin position="399"/>
        <end position="414"/>
    </location>
</feature>
<feature type="compositionally biased region" description="Polar residues" evidence="1">
    <location>
        <begin position="1"/>
        <end position="36"/>
    </location>
</feature>
<dbReference type="GO" id="GO:0060963">
    <property type="term" value="P:positive regulation of ribosomal protein gene transcription by RNA polymerase II"/>
    <property type="evidence" value="ECO:0007669"/>
    <property type="project" value="TreeGrafter"/>
</dbReference>
<dbReference type="HOGENOM" id="CLU_044103_0_0_1"/>
<proteinExistence type="predicted"/>
<feature type="region of interest" description="Disordered" evidence="1">
    <location>
        <begin position="352"/>
        <end position="414"/>
    </location>
</feature>
<sequence>MFSARQNNADRPQQSSSTSSCIGVLSNNTGTNTDLNRSTDELQGLVLDQITKIQEQQEKLDSKVEKLSKEQEEFYLSEYKKMDQGFKEVSKCLKEVNAMKEVFKEIIGVMTGDRIRFVDHSNENCDASEAMAVNQSELLVDNMRREMQRRQADWIRDRMALETRPGYRVKSEFEDERSVEQLLLQRQQEVSENYVSAETNSRVPPDDFPTYRMNRAIRSVTDLAREYYEGLRGKPSVMSLERRFGSTWRNSSKERTFFHKRMCIINKINDIKENPAKYNLPLEITRKMAIRVVENMRLGNNCFKGRRCCLTLSQLYVYLSKKMDTPGDYSLELKQVGKTTRELITQERIRSLEPSSCNSPSRSGYPNAENISAPRATAHIASSMVSYNYPQPNRNNTDDSNELEDNEEEDDDEY</sequence>
<dbReference type="InterPro" id="IPR022210">
    <property type="entry name" value="TF_GCR1-like"/>
</dbReference>
<dbReference type="FunCoup" id="G8JV19">
    <property type="interactions" value="35"/>
</dbReference>
<dbReference type="GeneID" id="11472195"/>
<organism evidence="3 4">
    <name type="scientific">Eremothecium cymbalariae (strain CBS 270.75 / DBVPG 7215 / KCTC 17166 / NRRL Y-17582)</name>
    <name type="common">Yeast</name>
    <dbReference type="NCBI Taxonomy" id="931890"/>
    <lineage>
        <taxon>Eukaryota</taxon>
        <taxon>Fungi</taxon>
        <taxon>Dikarya</taxon>
        <taxon>Ascomycota</taxon>
        <taxon>Saccharomycotina</taxon>
        <taxon>Saccharomycetes</taxon>
        <taxon>Saccharomycetales</taxon>
        <taxon>Saccharomycetaceae</taxon>
        <taxon>Eremothecium</taxon>
    </lineage>
</organism>
<dbReference type="OMA" id="RRYGSTW"/>
<protein>
    <recommendedName>
        <fullName evidence="2">Transcription activator GCR1-like domain-containing protein</fullName>
    </recommendedName>
</protein>